<dbReference type="RefSeq" id="WP_235313005.1">
    <property type="nucleotide sequence ID" value="NZ_JAKGAS010000006.1"/>
</dbReference>
<evidence type="ECO:0000259" key="5">
    <source>
        <dbReference type="PROSITE" id="PS50931"/>
    </source>
</evidence>
<dbReference type="EMBL" id="JAKGAS010000006">
    <property type="protein sequence ID" value="MCF2948966.1"/>
    <property type="molecule type" value="Genomic_DNA"/>
</dbReference>
<comment type="similarity">
    <text evidence="1">Belongs to the LysR transcriptional regulatory family.</text>
</comment>
<evidence type="ECO:0000313" key="6">
    <source>
        <dbReference type="EMBL" id="MCF2948966.1"/>
    </source>
</evidence>
<proteinExistence type="inferred from homology"/>
<dbReference type="Gene3D" id="3.40.190.290">
    <property type="match status" value="1"/>
</dbReference>
<dbReference type="Gene3D" id="1.10.10.10">
    <property type="entry name" value="Winged helix-like DNA-binding domain superfamily/Winged helix DNA-binding domain"/>
    <property type="match status" value="1"/>
</dbReference>
<dbReference type="Pfam" id="PF03466">
    <property type="entry name" value="LysR_substrate"/>
    <property type="match status" value="1"/>
</dbReference>
<dbReference type="InterPro" id="IPR036388">
    <property type="entry name" value="WH-like_DNA-bd_sf"/>
</dbReference>
<dbReference type="Pfam" id="PF00126">
    <property type="entry name" value="HTH_1"/>
    <property type="match status" value="1"/>
</dbReference>
<feature type="domain" description="HTH lysR-type" evidence="5">
    <location>
        <begin position="17"/>
        <end position="67"/>
    </location>
</feature>
<evidence type="ECO:0000256" key="2">
    <source>
        <dbReference type="ARBA" id="ARBA00023015"/>
    </source>
</evidence>
<comment type="caution">
    <text evidence="6">The sequence shown here is derived from an EMBL/GenBank/DDBJ whole genome shotgun (WGS) entry which is preliminary data.</text>
</comment>
<evidence type="ECO:0000256" key="3">
    <source>
        <dbReference type="ARBA" id="ARBA00023125"/>
    </source>
</evidence>
<keyword evidence="2" id="KW-0805">Transcription regulation</keyword>
<accession>A0ABS9D7W1</accession>
<evidence type="ECO:0000256" key="4">
    <source>
        <dbReference type="ARBA" id="ARBA00023163"/>
    </source>
</evidence>
<sequence length="303" mass="33994">MVYERSFDASLFDGIAIFVILVDEGSFTKAAIATGHSTSYISKQLNKLEEKVGVRLLNRTTRNLGLTAEGQAFYFRCQKIVDDTRQATGALFGSQDEPKGTLKISCPVSLGLSKLRPLISEFMVVYPKVNIELELNDRKVDIVSEGFDLAIRASRKLDDSSLISRCVLKSHSLVIASPDYLDRFGTPQHPADLIHHKTISYSNLKHPNLWEFIDLDGSNISVKVDSHILTNSAEMEIAMCIAGKGITQMPTFNLSDEIQQGKLVELFKSFKKQQIEVYLVYPSRKHMPSKVRCFIDYVIANLK</sequence>
<evidence type="ECO:0000256" key="1">
    <source>
        <dbReference type="ARBA" id="ARBA00009437"/>
    </source>
</evidence>
<reference evidence="6 7" key="1">
    <citation type="submission" date="2022-01" db="EMBL/GenBank/DDBJ databases">
        <title>Paraglaciecola sp. G1-23.</title>
        <authorList>
            <person name="Jin M.S."/>
            <person name="Han D.M."/>
            <person name="Kim H.M."/>
            <person name="Jeon C.O."/>
        </authorList>
    </citation>
    <scope>NUCLEOTIDE SEQUENCE [LARGE SCALE GENOMIC DNA]</scope>
    <source>
        <strain evidence="6 7">G1-23</strain>
    </source>
</reference>
<gene>
    <name evidence="6" type="ORF">L0668_12665</name>
</gene>
<dbReference type="Proteomes" id="UP001521137">
    <property type="component" value="Unassembled WGS sequence"/>
</dbReference>
<dbReference type="InterPro" id="IPR036390">
    <property type="entry name" value="WH_DNA-bd_sf"/>
</dbReference>
<dbReference type="CDD" id="cd08422">
    <property type="entry name" value="PBP2_CrgA_like"/>
    <property type="match status" value="1"/>
</dbReference>
<protein>
    <submittedName>
        <fullName evidence="6">LysR family transcriptional regulator</fullName>
    </submittedName>
</protein>
<organism evidence="6 7">
    <name type="scientific">Paraglaciecola algarum</name>
    <dbReference type="NCBI Taxonomy" id="3050085"/>
    <lineage>
        <taxon>Bacteria</taxon>
        <taxon>Pseudomonadati</taxon>
        <taxon>Pseudomonadota</taxon>
        <taxon>Gammaproteobacteria</taxon>
        <taxon>Alteromonadales</taxon>
        <taxon>Alteromonadaceae</taxon>
        <taxon>Paraglaciecola</taxon>
    </lineage>
</organism>
<dbReference type="PANTHER" id="PTHR30537:SF5">
    <property type="entry name" value="HTH-TYPE TRANSCRIPTIONAL ACTIVATOR TTDR-RELATED"/>
    <property type="match status" value="1"/>
</dbReference>
<keyword evidence="4" id="KW-0804">Transcription</keyword>
<dbReference type="InterPro" id="IPR000847">
    <property type="entry name" value="LysR_HTH_N"/>
</dbReference>
<keyword evidence="3" id="KW-0238">DNA-binding</keyword>
<dbReference type="InterPro" id="IPR005119">
    <property type="entry name" value="LysR_subst-bd"/>
</dbReference>
<dbReference type="PROSITE" id="PS50931">
    <property type="entry name" value="HTH_LYSR"/>
    <property type="match status" value="1"/>
</dbReference>
<dbReference type="PANTHER" id="PTHR30537">
    <property type="entry name" value="HTH-TYPE TRANSCRIPTIONAL REGULATOR"/>
    <property type="match status" value="1"/>
</dbReference>
<evidence type="ECO:0000313" key="7">
    <source>
        <dbReference type="Proteomes" id="UP001521137"/>
    </source>
</evidence>
<keyword evidence="7" id="KW-1185">Reference proteome</keyword>
<name>A0ABS9D7W1_9ALTE</name>
<dbReference type="SUPFAM" id="SSF53850">
    <property type="entry name" value="Periplasmic binding protein-like II"/>
    <property type="match status" value="1"/>
</dbReference>
<dbReference type="InterPro" id="IPR058163">
    <property type="entry name" value="LysR-type_TF_proteobact-type"/>
</dbReference>
<dbReference type="SUPFAM" id="SSF46785">
    <property type="entry name" value="Winged helix' DNA-binding domain"/>
    <property type="match status" value="1"/>
</dbReference>